<dbReference type="PROSITE" id="PS50879">
    <property type="entry name" value="RNASE_H_1"/>
    <property type="match status" value="1"/>
</dbReference>
<dbReference type="GO" id="GO:0004523">
    <property type="term" value="F:RNA-DNA hybrid ribonuclease activity"/>
    <property type="evidence" value="ECO:0007669"/>
    <property type="project" value="InterPro"/>
</dbReference>
<dbReference type="PANTHER" id="PTHR46387:SF2">
    <property type="entry name" value="RIBONUCLEASE HI"/>
    <property type="match status" value="1"/>
</dbReference>
<accession>A0A2M7TXS7</accession>
<organism evidence="2 3">
    <name type="scientific">Candidatus Roizmanbacteria bacterium CG_4_10_14_0_2_um_filter_39_13</name>
    <dbReference type="NCBI Taxonomy" id="1974825"/>
    <lineage>
        <taxon>Bacteria</taxon>
        <taxon>Candidatus Roizmaniibacteriota</taxon>
    </lineage>
</organism>
<feature type="domain" description="RNase H type-1" evidence="1">
    <location>
        <begin position="15"/>
        <end position="152"/>
    </location>
</feature>
<comment type="caution">
    <text evidence="2">The sequence shown here is derived from an EMBL/GenBank/DDBJ whole genome shotgun (WGS) entry which is preliminary data.</text>
</comment>
<dbReference type="InterPro" id="IPR002156">
    <property type="entry name" value="RNaseH_domain"/>
</dbReference>
<dbReference type="GO" id="GO:0003676">
    <property type="term" value="F:nucleic acid binding"/>
    <property type="evidence" value="ECO:0007669"/>
    <property type="project" value="InterPro"/>
</dbReference>
<gene>
    <name evidence="2" type="ORF">COY16_03750</name>
</gene>
<dbReference type="InterPro" id="IPR012337">
    <property type="entry name" value="RNaseH-like_sf"/>
</dbReference>
<dbReference type="CDD" id="cd09279">
    <property type="entry name" value="RNase_HI_like"/>
    <property type="match status" value="1"/>
</dbReference>
<dbReference type="EMBL" id="PFOB01000049">
    <property type="protein sequence ID" value="PIZ62621.1"/>
    <property type="molecule type" value="Genomic_DNA"/>
</dbReference>
<sequence>MALLKGLLHYQKLSNNMNLTIYTDGGSLNNPGQAAYGFLIYNGKKQVYTQNERIGIASNNVAEYTALIRALEFVRDTIQKSKVPATGLSIISDSLLMVNQVNGLYKVKNVDIKPLHSKIKMLEMELGLPMSYKHVLRDKNTEADALVKEALGK</sequence>
<dbReference type="SUPFAM" id="SSF53098">
    <property type="entry name" value="Ribonuclease H-like"/>
    <property type="match status" value="1"/>
</dbReference>
<evidence type="ECO:0000259" key="1">
    <source>
        <dbReference type="PROSITE" id="PS50879"/>
    </source>
</evidence>
<dbReference type="PANTHER" id="PTHR46387">
    <property type="entry name" value="POLYNUCLEOTIDYL TRANSFERASE, RIBONUCLEASE H-LIKE SUPERFAMILY PROTEIN"/>
    <property type="match status" value="1"/>
</dbReference>
<reference evidence="3" key="1">
    <citation type="submission" date="2017-09" db="EMBL/GenBank/DDBJ databases">
        <title>Depth-based differentiation of microbial function through sediment-hosted aquifers and enrichment of novel symbionts in the deep terrestrial subsurface.</title>
        <authorList>
            <person name="Probst A.J."/>
            <person name="Ladd B."/>
            <person name="Jarett J.K."/>
            <person name="Geller-Mcgrath D.E."/>
            <person name="Sieber C.M.K."/>
            <person name="Emerson J.B."/>
            <person name="Anantharaman K."/>
            <person name="Thomas B.C."/>
            <person name="Malmstrom R."/>
            <person name="Stieglmeier M."/>
            <person name="Klingl A."/>
            <person name="Woyke T."/>
            <person name="Ryan C.M."/>
            <person name="Banfield J.F."/>
        </authorList>
    </citation>
    <scope>NUCLEOTIDE SEQUENCE [LARGE SCALE GENOMIC DNA]</scope>
</reference>
<evidence type="ECO:0000313" key="2">
    <source>
        <dbReference type="EMBL" id="PIZ62621.1"/>
    </source>
</evidence>
<dbReference type="Pfam" id="PF00075">
    <property type="entry name" value="RNase_H"/>
    <property type="match status" value="1"/>
</dbReference>
<dbReference type="InterPro" id="IPR036397">
    <property type="entry name" value="RNaseH_sf"/>
</dbReference>
<dbReference type="AlphaFoldDB" id="A0A2M7TXS7"/>
<dbReference type="Gene3D" id="3.30.420.10">
    <property type="entry name" value="Ribonuclease H-like superfamily/Ribonuclease H"/>
    <property type="match status" value="1"/>
</dbReference>
<name>A0A2M7TXS7_9BACT</name>
<protein>
    <submittedName>
        <fullName evidence="2">Ribonuclease H</fullName>
    </submittedName>
</protein>
<proteinExistence type="predicted"/>
<dbReference type="Proteomes" id="UP000228503">
    <property type="component" value="Unassembled WGS sequence"/>
</dbReference>
<evidence type="ECO:0000313" key="3">
    <source>
        <dbReference type="Proteomes" id="UP000228503"/>
    </source>
</evidence>